<dbReference type="STRING" id="632335.Calkr_0105"/>
<reference evidence="2 3" key="2">
    <citation type="journal article" date="2011" name="J. Bacteriol.">
        <title>Complete genome sequences for the anaerobic, extremely thermophilic plant biomass-degrading bacteria Caldicellulosiruptor hydrothermalis, Caldicellulosiruptor kristjanssonii, Caldicellulosiruptor kronotskyensis, Caldicellulosiruptor owensenis, and Caldicellulosiruptor lactoaceticus.</title>
        <authorList>
            <person name="Blumer-Schuette S.E."/>
            <person name="Ozdemir I."/>
            <person name="Mistry D."/>
            <person name="Lucas S."/>
            <person name="Lapidus A."/>
            <person name="Cheng J.F."/>
            <person name="Goodwin L.A."/>
            <person name="Pitluck S."/>
            <person name="Land M.L."/>
            <person name="Hauser L.J."/>
            <person name="Woyke T."/>
            <person name="Mikhailova N."/>
            <person name="Pati A."/>
            <person name="Kyrpides N.C."/>
            <person name="Ivanova N."/>
            <person name="Detter J.C."/>
            <person name="Walston-Davenport K."/>
            <person name="Han S."/>
            <person name="Adams M.W."/>
            <person name="Kelly R.M."/>
        </authorList>
    </citation>
    <scope>NUCLEOTIDE SEQUENCE [LARGE SCALE GENOMIC DNA]</scope>
    <source>
        <strain evidence="3">ATCC 700853 / DSM 12137 / I77R1B</strain>
    </source>
</reference>
<sequence>MPNYSVFTNKPEELKVQMFGSDLSTPIAVNNDGKIFIKSVEDTVNITGTITATDLDIRNLINTQDSVQIYGTDGTTNKPILTDTDGKIVISSTGVLSVQATDLDIRNLNNTQDNILIYGLSDSGNTAISTTAAGDININHNGRKFFELSLLNVTTGDNYQYTDFIDVSNYSTYSFYVKNTGTTNAADIVLQISPTTNTGDTIDLLLLASLPAGDKDVLVPNKFLRYIRLGYKSTVSLLSTTLDIYFQAHV</sequence>
<accession>E4S608</accession>
<gene>
    <name evidence="2" type="ordered locus">Calkr_0105</name>
</gene>
<reference key="1">
    <citation type="submission" date="2010-11" db="EMBL/GenBank/DDBJ databases">
        <title>Complete sequence of chromosome of Caldicellulosiruptor kristjanssonii 177R1B.</title>
        <authorList>
            <consortium name="US DOE Joint Genome Institute"/>
            <person name="Lucas S."/>
            <person name="Copeland A."/>
            <person name="Lapidus A."/>
            <person name="Cheng J.-F."/>
            <person name="Bruce D."/>
            <person name="Goodwin L."/>
            <person name="Pitluck S."/>
            <person name="Davenport K."/>
            <person name="Detter J.C."/>
            <person name="Han C."/>
            <person name="Tapia R."/>
            <person name="Land M."/>
            <person name="Hauser L."/>
            <person name="Jeffries C."/>
            <person name="Kyrpides N."/>
            <person name="Ivanova N."/>
            <person name="Mikhailova N."/>
            <person name="Blumer-Schuette S.E."/>
            <person name="Kelly R.M."/>
            <person name="Woyke T."/>
        </authorList>
    </citation>
    <scope>NUCLEOTIDE SEQUENCE</scope>
    <source>
        <strain>177R1B</strain>
    </source>
</reference>
<name>E4S608_CALA7</name>
<protein>
    <recommendedName>
        <fullName evidence="1">DUF6385 domain-containing protein</fullName>
    </recommendedName>
</protein>
<dbReference type="HOGENOM" id="CLU_076841_0_0_9"/>
<dbReference type="RefSeq" id="WP_013431532.1">
    <property type="nucleotide sequence ID" value="NC_014721.1"/>
</dbReference>
<proteinExistence type="predicted"/>
<dbReference type="Pfam" id="PF19912">
    <property type="entry name" value="DUF6385"/>
    <property type="match status" value="1"/>
</dbReference>
<organism evidence="2 3">
    <name type="scientific">Caldicellulosiruptor acetigenus (strain ATCC 700853 / DSM 12137 / I77R1B)</name>
    <name type="common">Caldicellulosiruptor kristjanssonii</name>
    <dbReference type="NCBI Taxonomy" id="632335"/>
    <lineage>
        <taxon>Bacteria</taxon>
        <taxon>Bacillati</taxon>
        <taxon>Bacillota</taxon>
        <taxon>Bacillota incertae sedis</taxon>
        <taxon>Caldicellulosiruptorales</taxon>
        <taxon>Caldicellulosiruptoraceae</taxon>
        <taxon>Caldicellulosiruptor</taxon>
    </lineage>
</organism>
<feature type="domain" description="DUF6385" evidence="1">
    <location>
        <begin position="166"/>
        <end position="249"/>
    </location>
</feature>
<keyword evidence="3" id="KW-1185">Reference proteome</keyword>
<evidence type="ECO:0000313" key="2">
    <source>
        <dbReference type="EMBL" id="ADQ39681.1"/>
    </source>
</evidence>
<dbReference type="OrthoDB" id="1808778at2"/>
<dbReference type="Proteomes" id="UP000009256">
    <property type="component" value="Chromosome"/>
</dbReference>
<dbReference type="eggNOG" id="COG1975">
    <property type="taxonomic scope" value="Bacteria"/>
</dbReference>
<dbReference type="KEGG" id="cki:Calkr_0105"/>
<dbReference type="AlphaFoldDB" id="E4S608"/>
<evidence type="ECO:0000259" key="1">
    <source>
        <dbReference type="Pfam" id="PF19912"/>
    </source>
</evidence>
<dbReference type="EMBL" id="CP002326">
    <property type="protein sequence ID" value="ADQ39681.1"/>
    <property type="molecule type" value="Genomic_DNA"/>
</dbReference>
<dbReference type="InterPro" id="IPR045965">
    <property type="entry name" value="DUF6385"/>
</dbReference>
<evidence type="ECO:0000313" key="3">
    <source>
        <dbReference type="Proteomes" id="UP000009256"/>
    </source>
</evidence>